<dbReference type="RefSeq" id="WP_337971125.1">
    <property type="nucleotide sequence ID" value="NZ_CP065217.1"/>
</dbReference>
<accession>A0AAJ4IDN0</accession>
<gene>
    <name evidence="2" type="ORF">I3X05_07780</name>
</gene>
<name>A0AAJ4IDN0_9VIBR</name>
<dbReference type="Pfam" id="PF11279">
    <property type="entry name" value="DUF3080"/>
    <property type="match status" value="1"/>
</dbReference>
<dbReference type="InterPro" id="IPR021431">
    <property type="entry name" value="DUF3080"/>
</dbReference>
<feature type="signal peptide" evidence="1">
    <location>
        <begin position="1"/>
        <end position="21"/>
    </location>
</feature>
<evidence type="ECO:0000256" key="1">
    <source>
        <dbReference type="SAM" id="SignalP"/>
    </source>
</evidence>
<dbReference type="EMBL" id="CP065217">
    <property type="protein sequence ID" value="QPL55008.1"/>
    <property type="molecule type" value="Genomic_DNA"/>
</dbReference>
<proteinExistence type="predicted"/>
<evidence type="ECO:0000313" key="3">
    <source>
        <dbReference type="Proteomes" id="UP000594435"/>
    </source>
</evidence>
<organism evidence="2 3">
    <name type="scientific">Vibrio navarrensis</name>
    <dbReference type="NCBI Taxonomy" id="29495"/>
    <lineage>
        <taxon>Bacteria</taxon>
        <taxon>Pseudomonadati</taxon>
        <taxon>Pseudomonadota</taxon>
        <taxon>Gammaproteobacteria</taxon>
        <taxon>Vibrionales</taxon>
        <taxon>Vibrionaceae</taxon>
        <taxon>Vibrio</taxon>
    </lineage>
</organism>
<dbReference type="Proteomes" id="UP000594435">
    <property type="component" value="Chromosome 1"/>
</dbReference>
<dbReference type="AlphaFoldDB" id="A0AAJ4IDN0"/>
<dbReference type="PROSITE" id="PS51257">
    <property type="entry name" value="PROKAR_LIPOPROTEIN"/>
    <property type="match status" value="1"/>
</dbReference>
<protein>
    <submittedName>
        <fullName evidence="2">DUF3080 domain-containing protein</fullName>
    </submittedName>
</protein>
<reference evidence="2 3" key="1">
    <citation type="submission" date="2020-11" db="EMBL/GenBank/DDBJ databases">
        <title>Complete and Circularized Genome Assembly of a human isolate of Vibrio navarrensis biotype pommerensis with MiSeq and MinION Sequence Data.</title>
        <authorList>
            <person name="Schwartz K."/>
            <person name="Borowiak M."/>
            <person name="Deneke C."/>
            <person name="Balau V."/>
            <person name="Metelmann C."/>
            <person name="Strauch E."/>
        </authorList>
    </citation>
    <scope>NUCLEOTIDE SEQUENCE [LARGE SCALE GENOMIC DNA]</scope>
    <source>
        <strain evidence="2 3">20-VB00237</strain>
    </source>
</reference>
<feature type="chain" id="PRO_5042533137" evidence="1">
    <location>
        <begin position="22"/>
        <end position="333"/>
    </location>
</feature>
<evidence type="ECO:0000313" key="2">
    <source>
        <dbReference type="EMBL" id="QPL55008.1"/>
    </source>
</evidence>
<sequence length="333" mass="38530">MTMLQRVCLLLFALFVLTACTDNGGIEDRFVTYAERLANVLEVDAPTPPSSFAITLEDKRRLYSELPRLSLGLLDSYELSDCGLFQIVAEKNSSLGKVWDQFQDFDYQLRLSNTLRHCLMSDSLSARLRKQLEDLANIKQGHLSIHLRNLILTSDAMRKQLSGHQWLMEGQQSQWSEIHDALSIFAQIDAAAKAGEPFTLSVYPYQEVLERAPLIGALYYSLQRSTRWLNLTTEMLSKHISSIHCGANRDQTRFNYLRNVFDEYYIKSIQAYNADLDAAYYQLSNHLPIIITSFEEQNSAYRLQEAHQEFRQANLQHIQFWQQLFQRCQNPVQ</sequence>
<keyword evidence="1" id="KW-0732">Signal</keyword>